<comment type="caution">
    <text evidence="1">The sequence shown here is derived from an EMBL/GenBank/DDBJ whole genome shotgun (WGS) entry which is preliminary data.</text>
</comment>
<evidence type="ECO:0000313" key="1">
    <source>
        <dbReference type="EMBL" id="OQS07444.1"/>
    </source>
</evidence>
<evidence type="ECO:0000313" key="2">
    <source>
        <dbReference type="Proteomes" id="UP000243217"/>
    </source>
</evidence>
<name>A0A1W0AAX8_9STRA</name>
<dbReference type="EMBL" id="JNBS01000239">
    <property type="protein sequence ID" value="OQS07444.1"/>
    <property type="molecule type" value="Genomic_DNA"/>
</dbReference>
<dbReference type="OrthoDB" id="25129at2759"/>
<organism evidence="1 2">
    <name type="scientific">Thraustotheca clavata</name>
    <dbReference type="NCBI Taxonomy" id="74557"/>
    <lineage>
        <taxon>Eukaryota</taxon>
        <taxon>Sar</taxon>
        <taxon>Stramenopiles</taxon>
        <taxon>Oomycota</taxon>
        <taxon>Saprolegniomycetes</taxon>
        <taxon>Saprolegniales</taxon>
        <taxon>Achlyaceae</taxon>
        <taxon>Thraustotheca</taxon>
    </lineage>
</organism>
<dbReference type="Proteomes" id="UP000243217">
    <property type="component" value="Unassembled WGS sequence"/>
</dbReference>
<proteinExistence type="predicted"/>
<dbReference type="AlphaFoldDB" id="A0A1W0AAX8"/>
<protein>
    <submittedName>
        <fullName evidence="1">Uncharacterized protein</fullName>
    </submittedName>
</protein>
<reference evidence="1 2" key="1">
    <citation type="journal article" date="2014" name="Genome Biol. Evol.">
        <title>The secreted proteins of Achlya hypogyna and Thraustotheca clavata identify the ancestral oomycete secretome and reveal gene acquisitions by horizontal gene transfer.</title>
        <authorList>
            <person name="Misner I."/>
            <person name="Blouin N."/>
            <person name="Leonard G."/>
            <person name="Richards T.A."/>
            <person name="Lane C.E."/>
        </authorList>
    </citation>
    <scope>NUCLEOTIDE SEQUENCE [LARGE SCALE GENOMIC DNA]</scope>
    <source>
        <strain evidence="1 2">ATCC 34112</strain>
    </source>
</reference>
<accession>A0A1W0AAX8</accession>
<dbReference type="STRING" id="74557.A0A1W0AAX8"/>
<sequence>MTNFEQEDTFHSYLARSDVLPERNHEDEVVSVARLSGGLVNHVWRVVFACYRPQQRPQQRSQTAAVNAFVACVQDVAEPKPPEEKMSPILVSMHEAAKTSLEEALGSELGLKWFVRSLQARAIHKEWIFGDLWPSSVLVHPWYGCGANLFLVTIGIPFHNQQAKKVLEEIIHASKQSLLFDATFHYAGSFVGHVAMLVVYPHWELLDRPHSAITKAASLAESPFQ</sequence>
<gene>
    <name evidence="1" type="ORF">THRCLA_00552</name>
</gene>
<keyword evidence="2" id="KW-1185">Reference proteome</keyword>